<protein>
    <submittedName>
        <fullName evidence="1">Uncharacterized protein</fullName>
    </submittedName>
</protein>
<gene>
    <name evidence="1" type="ORF">S06H3_51444</name>
</gene>
<dbReference type="InterPro" id="IPR038081">
    <property type="entry name" value="CalX-like_sf"/>
</dbReference>
<feature type="non-terminal residue" evidence="1">
    <location>
        <position position="1"/>
    </location>
</feature>
<comment type="caution">
    <text evidence="1">The sequence shown here is derived from an EMBL/GenBank/DDBJ whole genome shotgun (WGS) entry which is preliminary data.</text>
</comment>
<organism evidence="1">
    <name type="scientific">marine sediment metagenome</name>
    <dbReference type="NCBI Taxonomy" id="412755"/>
    <lineage>
        <taxon>unclassified sequences</taxon>
        <taxon>metagenomes</taxon>
        <taxon>ecological metagenomes</taxon>
    </lineage>
</organism>
<evidence type="ECO:0000313" key="1">
    <source>
        <dbReference type="EMBL" id="GAI36350.1"/>
    </source>
</evidence>
<feature type="non-terminal residue" evidence="1">
    <location>
        <position position="249"/>
    </location>
</feature>
<name>X1PBE8_9ZZZZ</name>
<proteinExistence type="predicted"/>
<dbReference type="SUPFAM" id="SSF49899">
    <property type="entry name" value="Concanavalin A-like lectins/glucanases"/>
    <property type="match status" value="1"/>
</dbReference>
<dbReference type="SUPFAM" id="SSF141072">
    <property type="entry name" value="CalX-like"/>
    <property type="match status" value="1"/>
</dbReference>
<reference evidence="1" key="1">
    <citation type="journal article" date="2014" name="Front. Microbiol.">
        <title>High frequency of phylogenetically diverse reductive dehalogenase-homologous genes in deep subseafloor sedimentary metagenomes.</title>
        <authorList>
            <person name="Kawai M."/>
            <person name="Futagami T."/>
            <person name="Toyoda A."/>
            <person name="Takaki Y."/>
            <person name="Nishi S."/>
            <person name="Hori S."/>
            <person name="Arai W."/>
            <person name="Tsubouchi T."/>
            <person name="Morono Y."/>
            <person name="Uchiyama I."/>
            <person name="Ito T."/>
            <person name="Fujiyama A."/>
            <person name="Inagaki F."/>
            <person name="Takami H."/>
        </authorList>
    </citation>
    <scope>NUCLEOTIDE SEQUENCE</scope>
    <source>
        <strain evidence="1">Expedition CK06-06</strain>
    </source>
</reference>
<dbReference type="AlphaFoldDB" id="X1PBE8"/>
<dbReference type="Gene3D" id="2.60.40.2030">
    <property type="match status" value="1"/>
</dbReference>
<sequence length="249" mass="27118">VGNITDTLKIEIINDGNIEIDETIEITLSNPSVVSLGTNTIHTVTINDNDFDGYTGPAGVGDNTNNLLWLRADDLSSLNDNDPVSSWVDTSGNNNNASQAVSTNQPSYQTNMINGKPAVNFDDGDDYYRSVFEIPGQNMTILTVFNLTAATDGPVWQPDMVNASGFFPRYTNNIQYLNYGGGWLQKGSEFNTGTWYIGTAVFGTGSTKLFQNTDSIHYIASNTITIDSFQIGARLSNNEYFGGDIAEMI</sequence>
<dbReference type="EMBL" id="BARV01032641">
    <property type="protein sequence ID" value="GAI36350.1"/>
    <property type="molecule type" value="Genomic_DNA"/>
</dbReference>
<accession>X1PBE8</accession>
<dbReference type="InterPro" id="IPR013320">
    <property type="entry name" value="ConA-like_dom_sf"/>
</dbReference>